<dbReference type="SUPFAM" id="SSF47473">
    <property type="entry name" value="EF-hand"/>
    <property type="match status" value="1"/>
</dbReference>
<evidence type="ECO:0000313" key="1">
    <source>
        <dbReference type="EMBL" id="TNV72370.1"/>
    </source>
</evidence>
<sequence length="236" mass="27117">MEHTPALTETALLSLKLENLERQNRLKLSVKKLLKKIDLKGTGLVKSKIFIDLLKLHGIVISESDINRITRHFENQNERIRYTEALKLLEIDQQGSSNQWRLRIRGLEKQVSIKSISTGDSESKVMLSKVSLGKFMAKSEVPNKQSTLSQQSLIALKQGSNSRQSLAFSNSKSFAHLNRTLSQLRAPEKTSWEPDSYQKRILDLNNGRRRYKEKTINYSSVDYDLIQKKNSNENPY</sequence>
<dbReference type="EMBL" id="RRYP01022641">
    <property type="protein sequence ID" value="TNV72370.1"/>
    <property type="molecule type" value="Genomic_DNA"/>
</dbReference>
<keyword evidence="2" id="KW-1185">Reference proteome</keyword>
<dbReference type="InterPro" id="IPR011992">
    <property type="entry name" value="EF-hand-dom_pair"/>
</dbReference>
<name>A0A8J8NDD3_HALGN</name>
<evidence type="ECO:0008006" key="3">
    <source>
        <dbReference type="Google" id="ProtNLM"/>
    </source>
</evidence>
<protein>
    <recommendedName>
        <fullName evidence="3">EF-hand domain-containing protein</fullName>
    </recommendedName>
</protein>
<dbReference type="AlphaFoldDB" id="A0A8J8NDD3"/>
<dbReference type="Gene3D" id="1.10.238.10">
    <property type="entry name" value="EF-hand"/>
    <property type="match status" value="1"/>
</dbReference>
<proteinExistence type="predicted"/>
<gene>
    <name evidence="1" type="ORF">FGO68_gene8915</name>
</gene>
<comment type="caution">
    <text evidence="1">The sequence shown here is derived from an EMBL/GenBank/DDBJ whole genome shotgun (WGS) entry which is preliminary data.</text>
</comment>
<reference evidence="1" key="1">
    <citation type="submission" date="2019-06" db="EMBL/GenBank/DDBJ databases">
        <authorList>
            <person name="Zheng W."/>
        </authorList>
    </citation>
    <scope>NUCLEOTIDE SEQUENCE</scope>
    <source>
        <strain evidence="1">QDHG01</strain>
    </source>
</reference>
<accession>A0A8J8NDD3</accession>
<dbReference type="Proteomes" id="UP000785679">
    <property type="component" value="Unassembled WGS sequence"/>
</dbReference>
<organism evidence="1 2">
    <name type="scientific">Halteria grandinella</name>
    <dbReference type="NCBI Taxonomy" id="5974"/>
    <lineage>
        <taxon>Eukaryota</taxon>
        <taxon>Sar</taxon>
        <taxon>Alveolata</taxon>
        <taxon>Ciliophora</taxon>
        <taxon>Intramacronucleata</taxon>
        <taxon>Spirotrichea</taxon>
        <taxon>Stichotrichia</taxon>
        <taxon>Sporadotrichida</taxon>
        <taxon>Halteriidae</taxon>
        <taxon>Halteria</taxon>
    </lineage>
</organism>
<evidence type="ECO:0000313" key="2">
    <source>
        <dbReference type="Proteomes" id="UP000785679"/>
    </source>
</evidence>